<evidence type="ECO:0000256" key="5">
    <source>
        <dbReference type="ARBA" id="ARBA00022612"/>
    </source>
</evidence>
<keyword evidence="2" id="KW-0597">Phosphoprotein</keyword>
<evidence type="ECO:0000256" key="6">
    <source>
        <dbReference type="ARBA" id="ARBA00022844"/>
    </source>
</evidence>
<evidence type="ECO:0000256" key="8">
    <source>
        <dbReference type="ARBA" id="ARBA00023093"/>
    </source>
</evidence>
<dbReference type="GO" id="GO:0098021">
    <property type="term" value="C:viral capsid, decoration"/>
    <property type="evidence" value="ECO:0007669"/>
    <property type="project" value="UniProtKB-KW"/>
</dbReference>
<accession>A0A1S5XY01</accession>
<name>A0A1S5XY01_9ADEN</name>
<evidence type="ECO:0000256" key="4">
    <source>
        <dbReference type="ARBA" id="ARBA00022562"/>
    </source>
</evidence>
<dbReference type="InterPro" id="IPR043053">
    <property type="entry name" value="Hex_IIIa_N"/>
</dbReference>
<keyword evidence="9" id="KW-0231">Viral genome packaging</keyword>
<evidence type="ECO:0000256" key="7">
    <source>
        <dbReference type="ARBA" id="ARBA00022921"/>
    </source>
</evidence>
<organism evidence="11 12">
    <name type="scientific">Harbour porpoise adenovirus 1</name>
    <dbReference type="NCBI Taxonomy" id="1958807"/>
    <lineage>
        <taxon>Viruses</taxon>
        <taxon>Varidnaviria</taxon>
        <taxon>Bamfordvirae</taxon>
        <taxon>Preplasmiviricota</taxon>
        <taxon>Polisuviricotina</taxon>
        <taxon>Pharingeaviricetes</taxon>
        <taxon>Rowavirales</taxon>
        <taxon>Adenoviridae</taxon>
        <taxon>Mastadenovirus</taxon>
        <taxon>Mastadenovirus phocoenae</taxon>
    </lineage>
</organism>
<sequence>MEENPAALAKAQTQSSNDATWGELLQRIMALTTKNPRAFASQPFANRAEAILEAVVPSRKNPTHEKVLTIVNALVDTKAIRPDEAGGMFNALLDRVSKYNSMNVQTNLDRLGSDVRTVIAMKERAAANNLGSLTALNAFIGSLPATVERGQETYTAFISALRLLVAEVPQTEVYRTGPNYYLQTSRNGTTTVNLTSAFDNLKNLWGVSAPVAERNSISSILTPNTRLLLLLVSPFADSVHISRGSYIGYLLTLYRETIGQTHFDERTFDEITSVSRALGTENDVSNLQATLNFLLSNKTKTLPKEYRLTENEERILRYVQQAVSMHIMAGTSPSNALDETSRNFEPSFYASNRVFINKLMDYFHRAVAVAPDYFLNAVLNPKWTPPEGFFTGVFDFPEQDEVLEWDDIDSTLGSRNELNNILPNNIKSENEVASNYGSRRSLHRLSVSKQPSSLSSLEGAVGYTNPLQSLDDLMFDKETNIHEASAKHNSEIDKLIEGFSNIKTHKQEMEQGQIDDDDWRRDRYLKFEGKGISTMFNHLKPKGRFQ</sequence>
<dbReference type="Proteomes" id="UP000316949">
    <property type="component" value="Segment"/>
</dbReference>
<reference evidence="11 12" key="1">
    <citation type="submission" date="2016-12" db="EMBL/GenBank/DDBJ databases">
        <title>A novel cetacean adenovirus in stranded harbour porpoises from the North Sea: detection and molecular characterization.</title>
        <authorList>
            <person name="van Beurden S.J."/>
            <person name="Ijsseldijk L.L."/>
            <person name="van de Bildt M."/>
            <person name="Begeman L."/>
            <person name="Wellehan J.F.X.Jr."/>
            <person name="Watzek T.B."/>
            <person name="Vrieze G."/>
            <person name="Grone A."/>
            <person name="Kuiken T."/>
            <person name="Verheije M.H."/>
            <person name="Penzes J.J."/>
        </authorList>
    </citation>
    <scope>NUCLEOTIDE SEQUENCE [LARGE SCALE GENOMIC DNA]</scope>
    <source>
        <strain evidence="11 12">HpAdV-1</strain>
    </source>
</reference>
<dbReference type="Gene3D" id="1.20.120.1500">
    <property type="entry name" value="Pre-hexon-linking protein IIIa"/>
    <property type="match status" value="1"/>
</dbReference>
<keyword evidence="7" id="KW-0426">Late protein</keyword>
<evidence type="ECO:0000256" key="9">
    <source>
        <dbReference type="ARBA" id="ARBA00023219"/>
    </source>
</evidence>
<evidence type="ECO:0000313" key="12">
    <source>
        <dbReference type="Proteomes" id="UP000316949"/>
    </source>
</evidence>
<keyword evidence="6" id="KW-0946">Virion</keyword>
<dbReference type="InterPro" id="IPR003479">
    <property type="entry name" value="Hex_IIIa"/>
</dbReference>
<dbReference type="Pfam" id="PF02455">
    <property type="entry name" value="Hex_IIIa"/>
    <property type="match status" value="1"/>
</dbReference>
<comment type="similarity">
    <text evidence="1">Belongs to the adenoviridae hexon-linking protein IIIa family.</text>
</comment>
<keyword evidence="12" id="KW-1185">Reference proteome</keyword>
<comment type="subunit">
    <text evidence="10">Interacts with hexon proteins; this interaction tethers the peripentonal hexons to hexons situated in the facet. Interacts with the penton protein (via N-terminus). Interacts with packaging protein 3; this interaction is required to promote correct genome packaging.</text>
</comment>
<proteinExistence type="inferred from homology"/>
<dbReference type="EMBL" id="KY352473">
    <property type="protein sequence ID" value="AQQ73628.1"/>
    <property type="molecule type" value="Genomic_DNA"/>
</dbReference>
<evidence type="ECO:0000313" key="11">
    <source>
        <dbReference type="EMBL" id="AQQ73628.1"/>
    </source>
</evidence>
<evidence type="ECO:0000256" key="2">
    <source>
        <dbReference type="ARBA" id="ARBA00022553"/>
    </source>
</evidence>
<evidence type="ECO:0000256" key="3">
    <source>
        <dbReference type="ARBA" id="ARBA00022561"/>
    </source>
</evidence>
<protein>
    <submittedName>
        <fullName evidence="11">PIIIa</fullName>
    </submittedName>
</protein>
<keyword evidence="4" id="KW-1048">Host nucleus</keyword>
<keyword evidence="8" id="KW-1232">Capsid decoration protein</keyword>
<keyword evidence="3" id="KW-0167">Capsid protein</keyword>
<evidence type="ECO:0000256" key="10">
    <source>
        <dbReference type="ARBA" id="ARBA00046738"/>
    </source>
</evidence>
<keyword evidence="5" id="KW-1188">Viral release from host cell</keyword>
<evidence type="ECO:0000256" key="1">
    <source>
        <dbReference type="ARBA" id="ARBA00010762"/>
    </source>
</evidence>